<evidence type="ECO:0000259" key="2">
    <source>
        <dbReference type="PROSITE" id="PS50157"/>
    </source>
</evidence>
<dbReference type="Gene3D" id="3.30.160.60">
    <property type="entry name" value="Classic Zinc Finger"/>
    <property type="match status" value="1"/>
</dbReference>
<keyword evidence="1" id="KW-0862">Zinc</keyword>
<dbReference type="SUPFAM" id="SSF57667">
    <property type="entry name" value="beta-beta-alpha zinc fingers"/>
    <property type="match status" value="1"/>
</dbReference>
<protein>
    <submittedName>
        <fullName evidence="5">C2H2-type domain-containing protein</fullName>
    </submittedName>
</protein>
<dbReference type="PROSITE" id="PS50157">
    <property type="entry name" value="ZINC_FINGER_C2H2_2"/>
    <property type="match status" value="2"/>
</dbReference>
<dbReference type="AlphaFoldDB" id="A0A183SXH6"/>
<gene>
    <name evidence="3" type="ORF">SSLN_LOCUS8924</name>
</gene>
<keyword evidence="1" id="KW-0863">Zinc-finger</keyword>
<dbReference type="WBParaSite" id="SSLN_0000926501-mRNA-1">
    <property type="protein sequence ID" value="SSLN_0000926501-mRNA-1"/>
    <property type="gene ID" value="SSLN_0000926501"/>
</dbReference>
<evidence type="ECO:0000313" key="3">
    <source>
        <dbReference type="EMBL" id="VDL95309.1"/>
    </source>
</evidence>
<dbReference type="EMBL" id="UYSU01034930">
    <property type="protein sequence ID" value="VDL95309.1"/>
    <property type="molecule type" value="Genomic_DNA"/>
</dbReference>
<evidence type="ECO:0000313" key="5">
    <source>
        <dbReference type="WBParaSite" id="SSLN_0000926501-mRNA-1"/>
    </source>
</evidence>
<dbReference type="OrthoDB" id="6269097at2759"/>
<evidence type="ECO:0000256" key="1">
    <source>
        <dbReference type="PROSITE-ProRule" id="PRU00042"/>
    </source>
</evidence>
<reference evidence="3 4" key="2">
    <citation type="submission" date="2018-11" db="EMBL/GenBank/DDBJ databases">
        <authorList>
            <consortium name="Pathogen Informatics"/>
        </authorList>
    </citation>
    <scope>NUCLEOTIDE SEQUENCE [LARGE SCALE GENOMIC DNA]</scope>
    <source>
        <strain evidence="3 4">NST_G2</strain>
    </source>
</reference>
<dbReference type="GO" id="GO:0008270">
    <property type="term" value="F:zinc ion binding"/>
    <property type="evidence" value="ECO:0007669"/>
    <property type="project" value="UniProtKB-KW"/>
</dbReference>
<dbReference type="Pfam" id="PF00096">
    <property type="entry name" value="zf-C2H2"/>
    <property type="match status" value="1"/>
</dbReference>
<evidence type="ECO:0000313" key="4">
    <source>
        <dbReference type="Proteomes" id="UP000275846"/>
    </source>
</evidence>
<reference evidence="5" key="1">
    <citation type="submission" date="2016-06" db="UniProtKB">
        <authorList>
            <consortium name="WormBaseParasite"/>
        </authorList>
    </citation>
    <scope>IDENTIFICATION</scope>
</reference>
<dbReference type="PROSITE" id="PS00028">
    <property type="entry name" value="ZINC_FINGER_C2H2_1"/>
    <property type="match status" value="1"/>
</dbReference>
<name>A0A183SXH6_SCHSO</name>
<feature type="domain" description="C2H2-type" evidence="2">
    <location>
        <begin position="89"/>
        <end position="111"/>
    </location>
</feature>
<dbReference type="Proteomes" id="UP000275846">
    <property type="component" value="Unassembled WGS sequence"/>
</dbReference>
<organism evidence="5">
    <name type="scientific">Schistocephalus solidus</name>
    <name type="common">Tapeworm</name>
    <dbReference type="NCBI Taxonomy" id="70667"/>
    <lineage>
        <taxon>Eukaryota</taxon>
        <taxon>Metazoa</taxon>
        <taxon>Spiralia</taxon>
        <taxon>Lophotrochozoa</taxon>
        <taxon>Platyhelminthes</taxon>
        <taxon>Cestoda</taxon>
        <taxon>Eucestoda</taxon>
        <taxon>Diphyllobothriidea</taxon>
        <taxon>Diphyllobothriidae</taxon>
        <taxon>Schistocephalus</taxon>
    </lineage>
</organism>
<keyword evidence="1" id="KW-0479">Metal-binding</keyword>
<dbReference type="InterPro" id="IPR013087">
    <property type="entry name" value="Znf_C2H2_type"/>
</dbReference>
<dbReference type="InterPro" id="IPR036236">
    <property type="entry name" value="Znf_C2H2_sf"/>
</dbReference>
<feature type="domain" description="C2H2-type" evidence="2">
    <location>
        <begin position="47"/>
        <end position="74"/>
    </location>
</feature>
<keyword evidence="4" id="KW-1185">Reference proteome</keyword>
<accession>A0A183SXH6</accession>
<sequence length="179" mass="19643">MNQCRNLRLLGSPLSRNTPVKPTPATSTVFAFTTTSTTTTSEMDSLLNCPQCNRTFTSRIGLVGQLRIHRTETGEQVPGAPTHGRDRRLDCSHCPRAFTHRMGLFGHMAIHDSRIHRNADNTDTPCAPSAPAILSAPDTPTTMNDIPSLFRFLLPALHPQLQLTHWPGRSPANPSLGGW</sequence>
<dbReference type="SMART" id="SM00355">
    <property type="entry name" value="ZnF_C2H2"/>
    <property type="match status" value="2"/>
</dbReference>
<proteinExistence type="predicted"/>